<dbReference type="CDD" id="cd00200">
    <property type="entry name" value="WD40"/>
    <property type="match status" value="1"/>
</dbReference>
<sequence>MRTPCSAISGTAARATQRQRQFPHPLAMQRNAADAHTSLLRRLATSAGLRWSSSSSSRVISWRQDPLVSRAERVSRLGAGPRSTHPIAVEERERHDVDEAQHRHEDLHLDRLSGHQSAVESIVFDPAERKVVAGSQAGSIKVFDLEAGKVNRTLKGHMASTTTVDYHLYGDYVASGSRDTIVKVWDLRTKSCMQTFKGHASEVTAVSFTPDGRWLTSGDQDGVIKIWDLTTGRLLHEFPDHGGAITSLEFNPEEFILVSSAADRTVRFWDVQEFALIGVTPVDNATVRPHECTTGMTNSNGYLMPVMMPRQKDLGYVEIHADTTMTQDMKLMGGCIQDAFVSVWVLDVMQMRPFNRKNDHSNDHTAAEARSSNSRPASTRAVTPKVSRPVERSVAQSSTSIPTEAPVVTGHSGASQGSVDGSNNFPNGRGRARTPVLREVREPGCPDAVSNRPTTPGVLVSPFEGESIPRPVRRADESRKSGTVLGNVLLRAKQLTI</sequence>
<dbReference type="PROSITE" id="PS00678">
    <property type="entry name" value="WD_REPEATS_1"/>
    <property type="match status" value="3"/>
</dbReference>
<dbReference type="GO" id="GO:0007019">
    <property type="term" value="P:microtubule depolymerization"/>
    <property type="evidence" value="ECO:0007669"/>
    <property type="project" value="TreeGrafter"/>
</dbReference>
<name>A0A9W6Y4H4_9STRA</name>
<keyword evidence="6" id="KW-1185">Reference proteome</keyword>
<evidence type="ECO:0000256" key="2">
    <source>
        <dbReference type="ARBA" id="ARBA00022737"/>
    </source>
</evidence>
<organism evidence="5 6">
    <name type="scientific">Phytophthora fragariaefolia</name>
    <dbReference type="NCBI Taxonomy" id="1490495"/>
    <lineage>
        <taxon>Eukaryota</taxon>
        <taxon>Sar</taxon>
        <taxon>Stramenopiles</taxon>
        <taxon>Oomycota</taxon>
        <taxon>Peronosporomycetes</taxon>
        <taxon>Peronosporales</taxon>
        <taxon>Peronosporaceae</taxon>
        <taxon>Phytophthora</taxon>
    </lineage>
</organism>
<evidence type="ECO:0000256" key="3">
    <source>
        <dbReference type="PROSITE-ProRule" id="PRU00221"/>
    </source>
</evidence>
<keyword evidence="2" id="KW-0677">Repeat</keyword>
<feature type="repeat" description="WD" evidence="3">
    <location>
        <begin position="238"/>
        <end position="272"/>
    </location>
</feature>
<dbReference type="PANTHER" id="PTHR19845">
    <property type="entry name" value="KATANIN P80 SUBUNIT"/>
    <property type="match status" value="1"/>
</dbReference>
<evidence type="ECO:0000313" key="6">
    <source>
        <dbReference type="Proteomes" id="UP001165121"/>
    </source>
</evidence>
<feature type="compositionally biased region" description="Basic and acidic residues" evidence="4">
    <location>
        <begin position="356"/>
        <end position="367"/>
    </location>
</feature>
<dbReference type="AlphaFoldDB" id="A0A9W6Y4H4"/>
<feature type="region of interest" description="Disordered" evidence="4">
    <location>
        <begin position="355"/>
        <end position="479"/>
    </location>
</feature>
<dbReference type="InterPro" id="IPR015943">
    <property type="entry name" value="WD40/YVTN_repeat-like_dom_sf"/>
</dbReference>
<reference evidence="5" key="1">
    <citation type="submission" date="2023-04" db="EMBL/GenBank/DDBJ databases">
        <title>Phytophthora fragariaefolia NBRC 109709.</title>
        <authorList>
            <person name="Ichikawa N."/>
            <person name="Sato H."/>
            <person name="Tonouchi N."/>
        </authorList>
    </citation>
    <scope>NUCLEOTIDE SEQUENCE</scope>
    <source>
        <strain evidence="5">NBRC 109709</strain>
    </source>
</reference>
<dbReference type="PROSITE" id="PS50294">
    <property type="entry name" value="WD_REPEATS_REGION"/>
    <property type="match status" value="4"/>
</dbReference>
<comment type="caution">
    <text evidence="5">The sequence shown here is derived from an EMBL/GenBank/DDBJ whole genome shotgun (WGS) entry which is preliminary data.</text>
</comment>
<dbReference type="PRINTS" id="PR00320">
    <property type="entry name" value="GPROTEINBRPT"/>
</dbReference>
<evidence type="ECO:0000313" key="5">
    <source>
        <dbReference type="EMBL" id="GMF53191.1"/>
    </source>
</evidence>
<dbReference type="InterPro" id="IPR019775">
    <property type="entry name" value="WD40_repeat_CS"/>
</dbReference>
<feature type="repeat" description="WD" evidence="3">
    <location>
        <begin position="154"/>
        <end position="195"/>
    </location>
</feature>
<dbReference type="PROSITE" id="PS50082">
    <property type="entry name" value="WD_REPEATS_2"/>
    <property type="match status" value="4"/>
</dbReference>
<keyword evidence="1 3" id="KW-0853">WD repeat</keyword>
<dbReference type="Pfam" id="PF00400">
    <property type="entry name" value="WD40"/>
    <property type="match status" value="4"/>
</dbReference>
<evidence type="ECO:0000256" key="4">
    <source>
        <dbReference type="SAM" id="MobiDB-lite"/>
    </source>
</evidence>
<feature type="region of interest" description="Disordered" evidence="4">
    <location>
        <begin position="1"/>
        <end position="20"/>
    </location>
</feature>
<dbReference type="EMBL" id="BSXT01003245">
    <property type="protein sequence ID" value="GMF53191.1"/>
    <property type="molecule type" value="Genomic_DNA"/>
</dbReference>
<feature type="compositionally biased region" description="Polar residues" evidence="4">
    <location>
        <begin position="370"/>
        <end position="381"/>
    </location>
</feature>
<feature type="repeat" description="WD" evidence="3">
    <location>
        <begin position="196"/>
        <end position="237"/>
    </location>
</feature>
<evidence type="ECO:0000256" key="1">
    <source>
        <dbReference type="ARBA" id="ARBA00022574"/>
    </source>
</evidence>
<dbReference type="InterPro" id="IPR036322">
    <property type="entry name" value="WD40_repeat_dom_sf"/>
</dbReference>
<dbReference type="InterPro" id="IPR001680">
    <property type="entry name" value="WD40_rpt"/>
</dbReference>
<dbReference type="SMART" id="SM00320">
    <property type="entry name" value="WD40"/>
    <property type="match status" value="4"/>
</dbReference>
<proteinExistence type="predicted"/>
<dbReference type="Proteomes" id="UP001165121">
    <property type="component" value="Unassembled WGS sequence"/>
</dbReference>
<protein>
    <submittedName>
        <fullName evidence="5">Unnamed protein product</fullName>
    </submittedName>
</protein>
<dbReference type="GO" id="GO:0008352">
    <property type="term" value="C:katanin complex"/>
    <property type="evidence" value="ECO:0007669"/>
    <property type="project" value="TreeGrafter"/>
</dbReference>
<feature type="compositionally biased region" description="Polar residues" evidence="4">
    <location>
        <begin position="412"/>
        <end position="426"/>
    </location>
</feature>
<dbReference type="SUPFAM" id="SSF50978">
    <property type="entry name" value="WD40 repeat-like"/>
    <property type="match status" value="1"/>
</dbReference>
<dbReference type="Gene3D" id="2.130.10.10">
    <property type="entry name" value="YVTN repeat-like/Quinoprotein amine dehydrogenase"/>
    <property type="match status" value="1"/>
</dbReference>
<accession>A0A9W6Y4H4</accession>
<feature type="repeat" description="WD" evidence="3">
    <location>
        <begin position="112"/>
        <end position="153"/>
    </location>
</feature>
<gene>
    <name evidence="5" type="ORF">Pfra01_002193000</name>
</gene>
<dbReference type="OrthoDB" id="10251605at2759"/>
<dbReference type="InterPro" id="IPR020472">
    <property type="entry name" value="WD40_PAC1"/>
</dbReference>
<dbReference type="PANTHER" id="PTHR19845:SF0">
    <property type="entry name" value="KATANIN P80 WD40 REPEAT-CONTAINING SUBUNIT B1"/>
    <property type="match status" value="1"/>
</dbReference>